<evidence type="ECO:0000313" key="2">
    <source>
        <dbReference type="Proteomes" id="UP000646548"/>
    </source>
</evidence>
<reference evidence="1" key="1">
    <citation type="journal article" name="BMC Genomics">
        <title>Long-read sequencing and de novo genome assembly of marine medaka (Oryzias melastigma).</title>
        <authorList>
            <person name="Liang P."/>
            <person name="Saqib H.S.A."/>
            <person name="Ni X."/>
            <person name="Shen Y."/>
        </authorList>
    </citation>
    <scope>NUCLEOTIDE SEQUENCE</scope>
    <source>
        <strain evidence="1">Bigg-433</strain>
    </source>
</reference>
<sequence>MTVTHVLIRVIRGLEIGSPSHWFTTFPPLAAFPSDSSVKVSRRLEVSPDYCEGRNAASSCTRSRSD</sequence>
<organism evidence="1 2">
    <name type="scientific">Oryzias melastigma</name>
    <name type="common">Marine medaka</name>
    <dbReference type="NCBI Taxonomy" id="30732"/>
    <lineage>
        <taxon>Eukaryota</taxon>
        <taxon>Metazoa</taxon>
        <taxon>Chordata</taxon>
        <taxon>Craniata</taxon>
        <taxon>Vertebrata</taxon>
        <taxon>Euteleostomi</taxon>
        <taxon>Actinopterygii</taxon>
        <taxon>Neopterygii</taxon>
        <taxon>Teleostei</taxon>
        <taxon>Neoteleostei</taxon>
        <taxon>Acanthomorphata</taxon>
        <taxon>Ovalentaria</taxon>
        <taxon>Atherinomorphae</taxon>
        <taxon>Beloniformes</taxon>
        <taxon>Adrianichthyidae</taxon>
        <taxon>Oryziinae</taxon>
        <taxon>Oryzias</taxon>
    </lineage>
</organism>
<dbReference type="AlphaFoldDB" id="A0A834FSL9"/>
<evidence type="ECO:0000313" key="1">
    <source>
        <dbReference type="EMBL" id="KAF6739778.1"/>
    </source>
</evidence>
<proteinExistence type="predicted"/>
<dbReference type="EMBL" id="WKFB01000004">
    <property type="protein sequence ID" value="KAF6739778.1"/>
    <property type="molecule type" value="Genomic_DNA"/>
</dbReference>
<protein>
    <submittedName>
        <fullName evidence="1">Uncharacterized protein</fullName>
    </submittedName>
</protein>
<dbReference type="Proteomes" id="UP000646548">
    <property type="component" value="Unassembled WGS sequence"/>
</dbReference>
<gene>
    <name evidence="1" type="ORF">FQA47_005049</name>
</gene>
<name>A0A834FSL9_ORYME</name>
<comment type="caution">
    <text evidence="1">The sequence shown here is derived from an EMBL/GenBank/DDBJ whole genome shotgun (WGS) entry which is preliminary data.</text>
</comment>
<accession>A0A834FSL9</accession>